<dbReference type="InterPro" id="IPR014710">
    <property type="entry name" value="RmlC-like_jellyroll"/>
</dbReference>
<proteinExistence type="predicted"/>
<dbReference type="EMBL" id="CP000975">
    <property type="protein sequence ID" value="ACD84393.1"/>
    <property type="molecule type" value="Genomic_DNA"/>
</dbReference>
<protein>
    <submittedName>
        <fullName evidence="2">Cupin domain containing protein, possibly involved in glyoxylate utilization</fullName>
    </submittedName>
</protein>
<dbReference type="NCBIfam" id="TIGR03214">
    <property type="entry name" value="ura-cupin"/>
    <property type="match status" value="1"/>
</dbReference>
<reference evidence="2 3" key="1">
    <citation type="journal article" date="2008" name="Biol. Direct">
        <title>Complete genome sequence of the extremely acidophilic methanotroph isolate V4, Methylacidiphilum infernorum, a representative of the bacterial phylum Verrucomicrobia.</title>
        <authorList>
            <person name="Hou S."/>
            <person name="Makarova K.S."/>
            <person name="Saw J.H."/>
            <person name="Senin P."/>
            <person name="Ly B.V."/>
            <person name="Zhou Z."/>
            <person name="Ren Y."/>
            <person name="Wang J."/>
            <person name="Galperin M.Y."/>
            <person name="Omelchenko M.V."/>
            <person name="Wolf Y.I."/>
            <person name="Yutin N."/>
            <person name="Koonin E.V."/>
            <person name="Stott M.B."/>
            <person name="Mountain B.W."/>
            <person name="Crowe M.A."/>
            <person name="Smirnova A.V."/>
            <person name="Dunfield P.F."/>
            <person name="Feng L."/>
            <person name="Wang L."/>
            <person name="Alam M."/>
        </authorList>
    </citation>
    <scope>NUCLEOTIDE SEQUENCE [LARGE SCALE GENOMIC DNA]</scope>
    <source>
        <strain evidence="3">Isolate V4</strain>
    </source>
</reference>
<sequence length="275" mass="30217">MLRHESCFRRFSSMTVPGHLKEKFSVRQSLLGLTRTVIAERHALFDPAGHVRGGIPGFPSHATVILISPRIGAGFVQFLVHLEPGESGGSSPPGVETFFYLLSGEAVAELGERSAELSEGSFFFSPPGIEWKIRARSSGAHAVVFQKSYAFLPGLVPPPLLIGRNEDIIGHPFLGDSHALLKTFLPEDASFDMAVNLFHFQPGASLPFVESHVMEHGLLMLEGRGIYRLDERWYPVVAGDAIWMAPYCPQWFAALGPTPACYIYYKDVGRHPLSG</sequence>
<dbReference type="STRING" id="481448.Minf_2339"/>
<dbReference type="Proteomes" id="UP000009149">
    <property type="component" value="Chromosome"/>
</dbReference>
<dbReference type="CDD" id="cd02212">
    <property type="entry name" value="cupin_UGlyAH_C"/>
    <property type="match status" value="1"/>
</dbReference>
<dbReference type="PANTHER" id="PTHR34571">
    <property type="entry name" value="(S)-UREIDOGLYCINE AMINOHYDROLASE"/>
    <property type="match status" value="1"/>
</dbReference>
<accession>B3E0G4</accession>
<dbReference type="Gene3D" id="2.60.120.10">
    <property type="entry name" value="Jelly Rolls"/>
    <property type="match status" value="1"/>
</dbReference>
<dbReference type="Pfam" id="PF07883">
    <property type="entry name" value="Cupin_2"/>
    <property type="match status" value="2"/>
</dbReference>
<dbReference type="InterPro" id="IPR044697">
    <property type="entry name" value="UGlyAH_cupin_C"/>
</dbReference>
<gene>
    <name evidence="2" type="primary">glxB</name>
    <name evidence="2" type="ordered locus">Minf_2339</name>
</gene>
<dbReference type="InterPro" id="IPR013096">
    <property type="entry name" value="Cupin_2"/>
</dbReference>
<dbReference type="InterPro" id="IPR017627">
    <property type="entry name" value="UGHY"/>
</dbReference>
<evidence type="ECO:0000313" key="2">
    <source>
        <dbReference type="EMBL" id="ACD84393.1"/>
    </source>
</evidence>
<evidence type="ECO:0000313" key="3">
    <source>
        <dbReference type="Proteomes" id="UP000009149"/>
    </source>
</evidence>
<dbReference type="GO" id="GO:0071522">
    <property type="term" value="F:ureidoglycine aminohydrolase activity"/>
    <property type="evidence" value="ECO:0007669"/>
    <property type="project" value="InterPro"/>
</dbReference>
<feature type="domain" description="Cupin type-2" evidence="1">
    <location>
        <begin position="197"/>
        <end position="263"/>
    </location>
</feature>
<dbReference type="AlphaFoldDB" id="B3E0G4"/>
<feature type="domain" description="Cupin type-2" evidence="1">
    <location>
        <begin position="78"/>
        <end position="139"/>
    </location>
</feature>
<dbReference type="KEGG" id="min:Minf_2339"/>
<organism evidence="2 3">
    <name type="scientific">Methylacidiphilum infernorum (isolate V4)</name>
    <name type="common">Methylokorus infernorum (strain V4)</name>
    <dbReference type="NCBI Taxonomy" id="481448"/>
    <lineage>
        <taxon>Bacteria</taxon>
        <taxon>Pseudomonadati</taxon>
        <taxon>Verrucomicrobiota</taxon>
        <taxon>Methylacidiphilae</taxon>
        <taxon>Methylacidiphilales</taxon>
        <taxon>Methylacidiphilaceae</taxon>
        <taxon>Methylacidiphilum (ex Ratnadevi et al. 2023)</taxon>
    </lineage>
</organism>
<name>B3E0G4_METI4</name>
<dbReference type="SUPFAM" id="SSF51182">
    <property type="entry name" value="RmlC-like cupins"/>
    <property type="match status" value="1"/>
</dbReference>
<dbReference type="HOGENOM" id="CLU_056083_1_0_0"/>
<dbReference type="InterPro" id="IPR011051">
    <property type="entry name" value="RmlC_Cupin_sf"/>
</dbReference>
<evidence type="ECO:0000259" key="1">
    <source>
        <dbReference type="Pfam" id="PF07883"/>
    </source>
</evidence>
<dbReference type="OrthoDB" id="9814939at2"/>
<dbReference type="eggNOG" id="COG3257">
    <property type="taxonomic scope" value="Bacteria"/>
</dbReference>
<dbReference type="PANTHER" id="PTHR34571:SF1">
    <property type="entry name" value="(S)-UREIDOGLYCINE AMINOHYDROLASE"/>
    <property type="match status" value="1"/>
</dbReference>